<evidence type="ECO:0000256" key="5">
    <source>
        <dbReference type="ARBA" id="ARBA00023136"/>
    </source>
</evidence>
<evidence type="ECO:0000256" key="2">
    <source>
        <dbReference type="ARBA" id="ARBA00022475"/>
    </source>
</evidence>
<feature type="transmembrane region" description="Helical" evidence="7">
    <location>
        <begin position="299"/>
        <end position="324"/>
    </location>
</feature>
<evidence type="ECO:0000313" key="11">
    <source>
        <dbReference type="Proteomes" id="UP001500582"/>
    </source>
</evidence>
<evidence type="ECO:0000256" key="6">
    <source>
        <dbReference type="ARBA" id="ARBA00038076"/>
    </source>
</evidence>
<evidence type="ECO:0000313" key="10">
    <source>
        <dbReference type="EMBL" id="GAA4317839.1"/>
    </source>
</evidence>
<feature type="transmembrane region" description="Helical" evidence="7">
    <location>
        <begin position="390"/>
        <end position="414"/>
    </location>
</feature>
<evidence type="ECO:0000259" key="9">
    <source>
        <dbReference type="Pfam" id="PF12704"/>
    </source>
</evidence>
<proteinExistence type="inferred from homology"/>
<evidence type="ECO:0000259" key="8">
    <source>
        <dbReference type="Pfam" id="PF02687"/>
    </source>
</evidence>
<feature type="domain" description="MacB-like periplasmic core" evidence="9">
    <location>
        <begin position="401"/>
        <end position="612"/>
    </location>
</feature>
<organism evidence="10 11">
    <name type="scientific">Mucilaginibacter gynuensis</name>
    <dbReference type="NCBI Taxonomy" id="1302236"/>
    <lineage>
        <taxon>Bacteria</taxon>
        <taxon>Pseudomonadati</taxon>
        <taxon>Bacteroidota</taxon>
        <taxon>Sphingobacteriia</taxon>
        <taxon>Sphingobacteriales</taxon>
        <taxon>Sphingobacteriaceae</taxon>
        <taxon>Mucilaginibacter</taxon>
    </lineage>
</organism>
<protein>
    <submittedName>
        <fullName evidence="10">ABC transporter permease</fullName>
    </submittedName>
</protein>
<comment type="similarity">
    <text evidence="6">Belongs to the ABC-4 integral membrane protein family.</text>
</comment>
<keyword evidence="3 7" id="KW-0812">Transmembrane</keyword>
<keyword evidence="5 7" id="KW-0472">Membrane</keyword>
<comment type="caution">
    <text evidence="10">The sequence shown here is derived from an EMBL/GenBank/DDBJ whole genome shotgun (WGS) entry which is preliminary data.</text>
</comment>
<sequence length="771" mass="86286">MAAVVLIFIWVQNELSFDKNIPDNANIYRIKNYISVDKTTTWVWEHAPFNMGEAMKNQIPGIETAGRVLPLSNVKVYLNIDGQYFDETRTAFIDSGWLDMYKYDFVRGSAGAFNSNVFGMILTESKAKKYFGTIEAIGKTIKIDTNIYAVQGIIKDIPANSSFNFDVLRSIAGRQTDAHEKKNDLSWGNFSYLTFFKAQPGTNVKNAMAKLQKIVAKARDNDNTKISYIPLTDLHFENDLQSSSLVQGDKKVVTIFGILGLLVLIIACINYVNITTARASLRAKEVSVRKIVGASRWSLFMQFVTETAFVSLLALIFTLIIVQLALPAFNNFTEKHFTLSLNNIWLWIVLLGTLFITILLNSIYPALLLSSFKPLNSFRGMSVLRMNDALLRRGLVVLQFTFSVFLIVGVITIYKQMEFIRNQNPGYNRSQVFSFTMPWQMFRKVSSEQRTGAMQNVKQQIAGQSFVENVSLVNGASVQNFDNQSSGGFDWDGRQKDFDPPFAVFQVDADFNKIVKLKFVEGRWFLPNSKGDGKNIVLNEAAAKAINLHKPYVGQRFVAQGDTGVVVGIVKDFAYRSMHEKIGPAVFKISSDYMLTSLVKVAPGKNAQAIAAAGKLWDSYNTGRPFSYQFLDDEFDRIYKNDIKASGLISAFAIIAVIISCLGLFGLAAFTAEQRGKEIGIRKVLGASVSGIVSLLSKDFIILVVLALVVATPLAWWLMSKWLQNFAYRIHMEWWMFVAGGLLALIIAFVTVSFQAFKAAMINPVKSLRSE</sequence>
<feature type="transmembrane region" description="Helical" evidence="7">
    <location>
        <begin position="648"/>
        <end position="672"/>
    </location>
</feature>
<dbReference type="InterPro" id="IPR003838">
    <property type="entry name" value="ABC3_permease_C"/>
</dbReference>
<evidence type="ECO:0000256" key="1">
    <source>
        <dbReference type="ARBA" id="ARBA00004651"/>
    </source>
</evidence>
<evidence type="ECO:0000256" key="4">
    <source>
        <dbReference type="ARBA" id="ARBA00022989"/>
    </source>
</evidence>
<evidence type="ECO:0000256" key="7">
    <source>
        <dbReference type="SAM" id="Phobius"/>
    </source>
</evidence>
<keyword evidence="11" id="KW-1185">Reference proteome</keyword>
<dbReference type="Pfam" id="PF12704">
    <property type="entry name" value="MacB_PCD"/>
    <property type="match status" value="2"/>
</dbReference>
<keyword evidence="2" id="KW-1003">Cell membrane</keyword>
<feature type="transmembrane region" description="Helical" evidence="7">
    <location>
        <begin position="734"/>
        <end position="757"/>
    </location>
</feature>
<dbReference type="InterPro" id="IPR050250">
    <property type="entry name" value="Macrolide_Exporter_MacB"/>
</dbReference>
<feature type="domain" description="ABC3 transporter permease C-terminal" evidence="8">
    <location>
        <begin position="258"/>
        <end position="372"/>
    </location>
</feature>
<name>A0ABP8G5L2_9SPHI</name>
<comment type="subcellular location">
    <subcellularLocation>
        <location evidence="1">Cell membrane</location>
        <topology evidence="1">Multi-pass membrane protein</topology>
    </subcellularLocation>
</comment>
<feature type="transmembrane region" description="Helical" evidence="7">
    <location>
        <begin position="344"/>
        <end position="369"/>
    </location>
</feature>
<keyword evidence="4 7" id="KW-1133">Transmembrane helix</keyword>
<dbReference type="EMBL" id="BAABFT010000003">
    <property type="protein sequence ID" value="GAA4317839.1"/>
    <property type="molecule type" value="Genomic_DNA"/>
</dbReference>
<gene>
    <name evidence="10" type="ORF">GCM10023149_15590</name>
</gene>
<dbReference type="InterPro" id="IPR025857">
    <property type="entry name" value="MacB_PCD"/>
</dbReference>
<feature type="domain" description="MacB-like periplasmic core" evidence="9">
    <location>
        <begin position="1"/>
        <end position="213"/>
    </location>
</feature>
<dbReference type="Pfam" id="PF02687">
    <property type="entry name" value="FtsX"/>
    <property type="match status" value="2"/>
</dbReference>
<feature type="domain" description="ABC3 transporter permease C-terminal" evidence="8">
    <location>
        <begin position="651"/>
        <end position="764"/>
    </location>
</feature>
<feature type="transmembrane region" description="Helical" evidence="7">
    <location>
        <begin position="700"/>
        <end position="719"/>
    </location>
</feature>
<dbReference type="PANTHER" id="PTHR30572:SF4">
    <property type="entry name" value="ABC TRANSPORTER PERMEASE YTRF"/>
    <property type="match status" value="1"/>
</dbReference>
<dbReference type="Proteomes" id="UP001500582">
    <property type="component" value="Unassembled WGS sequence"/>
</dbReference>
<reference evidence="11" key="1">
    <citation type="journal article" date="2019" name="Int. J. Syst. Evol. Microbiol.">
        <title>The Global Catalogue of Microorganisms (GCM) 10K type strain sequencing project: providing services to taxonomists for standard genome sequencing and annotation.</title>
        <authorList>
            <consortium name="The Broad Institute Genomics Platform"/>
            <consortium name="The Broad Institute Genome Sequencing Center for Infectious Disease"/>
            <person name="Wu L."/>
            <person name="Ma J."/>
        </authorList>
    </citation>
    <scope>NUCLEOTIDE SEQUENCE [LARGE SCALE GENOMIC DNA]</scope>
    <source>
        <strain evidence="11">JCM 17705</strain>
    </source>
</reference>
<dbReference type="PANTHER" id="PTHR30572">
    <property type="entry name" value="MEMBRANE COMPONENT OF TRANSPORTER-RELATED"/>
    <property type="match status" value="1"/>
</dbReference>
<evidence type="ECO:0000256" key="3">
    <source>
        <dbReference type="ARBA" id="ARBA00022692"/>
    </source>
</evidence>
<accession>A0ABP8G5L2</accession>
<feature type="transmembrane region" description="Helical" evidence="7">
    <location>
        <begin position="252"/>
        <end position="272"/>
    </location>
</feature>